<evidence type="ECO:0000313" key="2">
    <source>
        <dbReference type="EMBL" id="MBB4742915.1"/>
    </source>
</evidence>
<evidence type="ECO:0008006" key="4">
    <source>
        <dbReference type="Google" id="ProtNLM"/>
    </source>
</evidence>
<comment type="caution">
    <text evidence="2">The sequence shown here is derived from an EMBL/GenBank/DDBJ whole genome shotgun (WGS) entry which is preliminary data.</text>
</comment>
<dbReference type="GO" id="GO:0042438">
    <property type="term" value="P:melanin biosynthetic process"/>
    <property type="evidence" value="ECO:0007669"/>
    <property type="project" value="InterPro"/>
</dbReference>
<dbReference type="InterPro" id="IPR006311">
    <property type="entry name" value="TAT_signal"/>
</dbReference>
<dbReference type="RefSeq" id="WP_185043216.1">
    <property type="nucleotide sequence ID" value="NZ_BAABFG010000005.1"/>
</dbReference>
<protein>
    <recommendedName>
        <fullName evidence="4">Tyrosinase co-factor MelC1</fullName>
    </recommendedName>
</protein>
<keyword evidence="3" id="KW-1185">Reference proteome</keyword>
<dbReference type="PROSITE" id="PS51318">
    <property type="entry name" value="TAT"/>
    <property type="match status" value="1"/>
</dbReference>
<sequence length="162" mass="16821">MSTLTRRDVLRYAAAATAVTGGVVGAQTLSASGSSAQPPAGAAAPADPRDFELEYRGKKIKGVHGGGAAGALRSTQDALRSRQPHQVHINGRKLAVMQIELPSPDGTGVVLGFISAVNHYEPVLIDQDKNRDGLLKLARRAVDVLGDSELTALAGADHNHGN</sequence>
<evidence type="ECO:0000256" key="1">
    <source>
        <dbReference type="ARBA" id="ARBA00009871"/>
    </source>
</evidence>
<dbReference type="GO" id="GO:0005507">
    <property type="term" value="F:copper ion binding"/>
    <property type="evidence" value="ECO:0007669"/>
    <property type="project" value="InterPro"/>
</dbReference>
<comment type="similarity">
    <text evidence="1">Belongs to the melC1 family.</text>
</comment>
<dbReference type="Gene3D" id="3.30.1880.10">
    <property type="entry name" value="protein ne1242 domain like"/>
    <property type="match status" value="1"/>
</dbReference>
<evidence type="ECO:0000313" key="3">
    <source>
        <dbReference type="Proteomes" id="UP000546162"/>
    </source>
</evidence>
<dbReference type="Proteomes" id="UP000546162">
    <property type="component" value="Unassembled WGS sequence"/>
</dbReference>
<dbReference type="Pfam" id="PF06236">
    <property type="entry name" value="MelC1"/>
    <property type="match status" value="1"/>
</dbReference>
<dbReference type="EMBL" id="JACHNB010000001">
    <property type="protein sequence ID" value="MBB4742915.1"/>
    <property type="molecule type" value="Genomic_DNA"/>
</dbReference>
<dbReference type="InterPro" id="IPR023199">
    <property type="entry name" value="GriE/MELC1_sf"/>
</dbReference>
<dbReference type="InterPro" id="IPR010928">
    <property type="entry name" value="MelC1"/>
</dbReference>
<accession>A0A7W7H2T4</accession>
<dbReference type="AlphaFoldDB" id="A0A7W7H2T4"/>
<name>A0A7W7H2T4_9ACTN</name>
<organism evidence="2 3">
    <name type="scientific">Actinoplanes octamycinicus</name>
    <dbReference type="NCBI Taxonomy" id="135948"/>
    <lineage>
        <taxon>Bacteria</taxon>
        <taxon>Bacillati</taxon>
        <taxon>Actinomycetota</taxon>
        <taxon>Actinomycetes</taxon>
        <taxon>Micromonosporales</taxon>
        <taxon>Micromonosporaceae</taxon>
        <taxon>Actinoplanes</taxon>
    </lineage>
</organism>
<reference evidence="2 3" key="1">
    <citation type="submission" date="2020-08" db="EMBL/GenBank/DDBJ databases">
        <title>Sequencing the genomes of 1000 actinobacteria strains.</title>
        <authorList>
            <person name="Klenk H.-P."/>
        </authorList>
    </citation>
    <scope>NUCLEOTIDE SEQUENCE [LARGE SCALE GENOMIC DNA]</scope>
    <source>
        <strain evidence="2 3">DSM 45809</strain>
    </source>
</reference>
<proteinExistence type="inferred from homology"/>
<gene>
    <name evidence="2" type="ORF">BJY16_006374</name>
</gene>